<feature type="transmembrane region" description="Helical" evidence="6">
    <location>
        <begin position="73"/>
        <end position="92"/>
    </location>
</feature>
<feature type="transmembrane region" description="Helical" evidence="6">
    <location>
        <begin position="42"/>
        <end position="61"/>
    </location>
</feature>
<organism evidence="8 9">
    <name type="scientific">Pedobacter yulinensis</name>
    <dbReference type="NCBI Taxonomy" id="2126353"/>
    <lineage>
        <taxon>Bacteria</taxon>
        <taxon>Pseudomonadati</taxon>
        <taxon>Bacteroidota</taxon>
        <taxon>Sphingobacteriia</taxon>
        <taxon>Sphingobacteriales</taxon>
        <taxon>Sphingobacteriaceae</taxon>
        <taxon>Pedobacter</taxon>
    </lineage>
</organism>
<proteinExistence type="inferred from homology"/>
<protein>
    <submittedName>
        <fullName evidence="8">EamA family transporter</fullName>
    </submittedName>
</protein>
<dbReference type="Proteomes" id="UP000240912">
    <property type="component" value="Unassembled WGS sequence"/>
</dbReference>
<evidence type="ECO:0000256" key="2">
    <source>
        <dbReference type="ARBA" id="ARBA00007362"/>
    </source>
</evidence>
<evidence type="ECO:0000256" key="5">
    <source>
        <dbReference type="ARBA" id="ARBA00023136"/>
    </source>
</evidence>
<dbReference type="SUPFAM" id="SSF103481">
    <property type="entry name" value="Multidrug resistance efflux transporter EmrE"/>
    <property type="match status" value="2"/>
</dbReference>
<evidence type="ECO:0000259" key="7">
    <source>
        <dbReference type="Pfam" id="PF00892"/>
    </source>
</evidence>
<feature type="domain" description="EamA" evidence="7">
    <location>
        <begin position="164"/>
        <end position="302"/>
    </location>
</feature>
<feature type="transmembrane region" description="Helical" evidence="6">
    <location>
        <begin position="190"/>
        <end position="213"/>
    </location>
</feature>
<feature type="transmembrane region" description="Helical" evidence="6">
    <location>
        <begin position="166"/>
        <end position="183"/>
    </location>
</feature>
<accession>A0A2T3HJ42</accession>
<keyword evidence="9" id="KW-1185">Reference proteome</keyword>
<evidence type="ECO:0000256" key="1">
    <source>
        <dbReference type="ARBA" id="ARBA00004141"/>
    </source>
</evidence>
<feature type="domain" description="EamA" evidence="7">
    <location>
        <begin position="17"/>
        <end position="145"/>
    </location>
</feature>
<evidence type="ECO:0000313" key="9">
    <source>
        <dbReference type="Proteomes" id="UP000240912"/>
    </source>
</evidence>
<reference evidence="8 9" key="1">
    <citation type="submission" date="2018-03" db="EMBL/GenBank/DDBJ databases">
        <authorList>
            <person name="Keele B.F."/>
        </authorList>
    </citation>
    <scope>NUCLEOTIDE SEQUENCE [LARGE SCALE GENOMIC DNA]</scope>
    <source>
        <strain evidence="8 9">YL28-9</strain>
    </source>
</reference>
<dbReference type="InterPro" id="IPR050638">
    <property type="entry name" value="AA-Vitamin_Transporters"/>
</dbReference>
<dbReference type="RefSeq" id="WP_107216729.1">
    <property type="nucleotide sequence ID" value="NZ_KZ686270.1"/>
</dbReference>
<feature type="transmembrane region" description="Helical" evidence="6">
    <location>
        <begin position="98"/>
        <end position="117"/>
    </location>
</feature>
<comment type="subcellular location">
    <subcellularLocation>
        <location evidence="1">Membrane</location>
        <topology evidence="1">Multi-pass membrane protein</topology>
    </subcellularLocation>
</comment>
<feature type="transmembrane region" description="Helical" evidence="6">
    <location>
        <begin position="264"/>
        <end position="280"/>
    </location>
</feature>
<dbReference type="GO" id="GO:0016020">
    <property type="term" value="C:membrane"/>
    <property type="evidence" value="ECO:0007669"/>
    <property type="project" value="UniProtKB-SubCell"/>
</dbReference>
<gene>
    <name evidence="8" type="ORF">C7T94_16770</name>
</gene>
<evidence type="ECO:0000256" key="4">
    <source>
        <dbReference type="ARBA" id="ARBA00022989"/>
    </source>
</evidence>
<dbReference type="PANTHER" id="PTHR32322:SF2">
    <property type="entry name" value="EAMA DOMAIN-CONTAINING PROTEIN"/>
    <property type="match status" value="1"/>
</dbReference>
<feature type="transmembrane region" description="Helical" evidence="6">
    <location>
        <begin position="129"/>
        <end position="146"/>
    </location>
</feature>
<evidence type="ECO:0000256" key="6">
    <source>
        <dbReference type="SAM" id="Phobius"/>
    </source>
</evidence>
<dbReference type="InterPro" id="IPR037185">
    <property type="entry name" value="EmrE-like"/>
</dbReference>
<comment type="caution">
    <text evidence="8">The sequence shown here is derived from an EMBL/GenBank/DDBJ whole genome shotgun (WGS) entry which is preliminary data.</text>
</comment>
<evidence type="ECO:0000256" key="3">
    <source>
        <dbReference type="ARBA" id="ARBA00022692"/>
    </source>
</evidence>
<dbReference type="EMBL" id="PYLS01000006">
    <property type="protein sequence ID" value="PST82423.1"/>
    <property type="molecule type" value="Genomic_DNA"/>
</dbReference>
<feature type="transmembrane region" description="Helical" evidence="6">
    <location>
        <begin position="12"/>
        <end position="36"/>
    </location>
</feature>
<feature type="transmembrane region" description="Helical" evidence="6">
    <location>
        <begin position="286"/>
        <end position="305"/>
    </location>
</feature>
<dbReference type="AlphaFoldDB" id="A0A2T3HJ42"/>
<dbReference type="InterPro" id="IPR000620">
    <property type="entry name" value="EamA_dom"/>
</dbReference>
<feature type="transmembrane region" description="Helical" evidence="6">
    <location>
        <begin position="233"/>
        <end position="252"/>
    </location>
</feature>
<dbReference type="PANTHER" id="PTHR32322">
    <property type="entry name" value="INNER MEMBRANE TRANSPORTER"/>
    <property type="match status" value="1"/>
</dbReference>
<dbReference type="OrthoDB" id="9812547at2"/>
<evidence type="ECO:0000313" key="8">
    <source>
        <dbReference type="EMBL" id="PST82423.1"/>
    </source>
</evidence>
<keyword evidence="4 6" id="KW-1133">Transmembrane helix</keyword>
<dbReference type="Pfam" id="PF00892">
    <property type="entry name" value="EamA"/>
    <property type="match status" value="2"/>
</dbReference>
<keyword evidence="3 6" id="KW-0812">Transmembrane</keyword>
<keyword evidence="5 6" id="KW-0472">Membrane</keyword>
<name>A0A2T3HJ42_9SPHI</name>
<comment type="similarity">
    <text evidence="2">Belongs to the EamA transporter family.</text>
</comment>
<sequence>MKTSPSKHASPLTVTLAFATIYLVWGSTYFFIQMGMEDLPPFILGAFRFLLGSVLLFCWCFARGEKIWHVPGILRSIIAGILLVACGNGGVVLGEQTLPSAVVAILWSAQPLVLVLIDRPNWKANFRSPLTLGGLATGFAGVGLLFGEQLSQAAAGGSLSDGLPGMLFVAGGTVAFSIGSVYSKRYPANLTATAGVSWQMLSAMLLFMLAALISGDAARFKWHAVSTSSWLAVAYLAVFGSVLAFSAFMWLLKVRSAAQVSTYAYVNPVVAILLGVFFAAEEISWLQLGGLVLILLSVLAINISGSRRARTAG</sequence>